<dbReference type="PANTHER" id="PTHR37017:SF13">
    <property type="entry name" value="AB HYDROLASE-1 DOMAIN-CONTAINING PROTEIN"/>
    <property type="match status" value="1"/>
</dbReference>
<evidence type="ECO:0000259" key="1">
    <source>
        <dbReference type="Pfam" id="PF12697"/>
    </source>
</evidence>
<keyword evidence="3" id="KW-1185">Reference proteome</keyword>
<name>A0AAV9QFV1_9PEZI</name>
<feature type="domain" description="AB hydrolase-1" evidence="1">
    <location>
        <begin position="7"/>
        <end position="238"/>
    </location>
</feature>
<dbReference type="SUPFAM" id="SSF53474">
    <property type="entry name" value="alpha/beta-Hydrolases"/>
    <property type="match status" value="1"/>
</dbReference>
<dbReference type="EMBL" id="JAXLQG010000003">
    <property type="protein sequence ID" value="KAK5542053.1"/>
    <property type="molecule type" value="Genomic_DNA"/>
</dbReference>
<protein>
    <recommendedName>
        <fullName evidence="1">AB hydrolase-1 domain-containing protein</fullName>
    </recommendedName>
</protein>
<comment type="caution">
    <text evidence="2">The sequence shown here is derived from an EMBL/GenBank/DDBJ whole genome shotgun (WGS) entry which is preliminary data.</text>
</comment>
<dbReference type="PANTHER" id="PTHR37017">
    <property type="entry name" value="AB HYDROLASE-1 DOMAIN-CONTAINING PROTEIN-RELATED"/>
    <property type="match status" value="1"/>
</dbReference>
<accession>A0AAV9QFV1</accession>
<evidence type="ECO:0000313" key="2">
    <source>
        <dbReference type="EMBL" id="KAK5542053.1"/>
    </source>
</evidence>
<dbReference type="InterPro" id="IPR029058">
    <property type="entry name" value="AB_hydrolase_fold"/>
</dbReference>
<sequence length="249" mass="27518">MSNKPVIIFVPGAWHPPSCFQPVMDRLEAAGYETHGVSLPSVGAPPEQQLQTIKPDVEAIQDIVRPIVTDQGKDVLLVFHSYGGVVGGESVQGLEKASREKEGKRGGISHLYYCCAFALPEGVSLMDALQGKNLPWFRVSEDQQIVTAADPDKIFYNDLPEPAKYTSMPSTHSYQTFHSKVTYPAWKYVPSTYLFCERDMAIPLHAQKGMVENSGVQWRVDTLDASHSPFLSMPDETAHSIRRAAGEVL</sequence>
<reference evidence="2 3" key="1">
    <citation type="submission" date="2023-06" db="EMBL/GenBank/DDBJ databases">
        <title>Black Yeasts Isolated from many extreme environments.</title>
        <authorList>
            <person name="Coleine C."/>
            <person name="Stajich J.E."/>
            <person name="Selbmann L."/>
        </authorList>
    </citation>
    <scope>NUCLEOTIDE SEQUENCE [LARGE SCALE GENOMIC DNA]</scope>
    <source>
        <strain evidence="2 3">CCFEE 5887</strain>
    </source>
</reference>
<proteinExistence type="predicted"/>
<dbReference type="Proteomes" id="UP001345827">
    <property type="component" value="Unassembled WGS sequence"/>
</dbReference>
<dbReference type="Gene3D" id="3.40.50.1820">
    <property type="entry name" value="alpha/beta hydrolase"/>
    <property type="match status" value="1"/>
</dbReference>
<organism evidence="2 3">
    <name type="scientific">Vermiconidia calcicola</name>
    <dbReference type="NCBI Taxonomy" id="1690605"/>
    <lineage>
        <taxon>Eukaryota</taxon>
        <taxon>Fungi</taxon>
        <taxon>Dikarya</taxon>
        <taxon>Ascomycota</taxon>
        <taxon>Pezizomycotina</taxon>
        <taxon>Dothideomycetes</taxon>
        <taxon>Dothideomycetidae</taxon>
        <taxon>Mycosphaerellales</taxon>
        <taxon>Extremaceae</taxon>
        <taxon>Vermiconidia</taxon>
    </lineage>
</organism>
<dbReference type="InterPro" id="IPR000073">
    <property type="entry name" value="AB_hydrolase_1"/>
</dbReference>
<evidence type="ECO:0000313" key="3">
    <source>
        <dbReference type="Proteomes" id="UP001345827"/>
    </source>
</evidence>
<dbReference type="InterPro" id="IPR052897">
    <property type="entry name" value="Sec-Metab_Biosynth_Hydrolase"/>
</dbReference>
<gene>
    <name evidence="2" type="ORF">LTR25_001938</name>
</gene>
<dbReference type="Pfam" id="PF12697">
    <property type="entry name" value="Abhydrolase_6"/>
    <property type="match status" value="1"/>
</dbReference>
<dbReference type="AlphaFoldDB" id="A0AAV9QFV1"/>